<gene>
    <name evidence="3" type="ORF">JMUB3935_1457</name>
</gene>
<evidence type="ECO:0000313" key="3">
    <source>
        <dbReference type="EMBL" id="BBM52478.1"/>
    </source>
</evidence>
<dbReference type="Pfam" id="PF08887">
    <property type="entry name" value="GAD-like"/>
    <property type="match status" value="1"/>
</dbReference>
<feature type="domain" description="T6SS immunity protein Tdi1 C-terminal" evidence="2">
    <location>
        <begin position="107"/>
        <end position="180"/>
    </location>
</feature>
<protein>
    <submittedName>
        <fullName evidence="3">GAD-like protein</fullName>
    </submittedName>
</protein>
<dbReference type="InterPro" id="IPR014983">
    <property type="entry name" value="GAD-rel"/>
</dbReference>
<sequence>MIKGEEILNDFKKEKEMPKEIIEKYKGQVPDEVIEIWKNYGLGSFLNGYLRVINPDDYKELVEETYFRGKESIPLFTTAFADVITWQENGFIDIVQYRYEDFEIMLKNMGYFLKFIYTEKTFTDDYFDLKLYEKAVKKYGELEYNQSFCFVPLLGLGGKKSIDNLDKGDTLTHIYLITELVGKVGIDD</sequence>
<dbReference type="EMBL" id="AP019840">
    <property type="protein sequence ID" value="BBM52478.1"/>
    <property type="molecule type" value="Genomic_DNA"/>
</dbReference>
<dbReference type="InterPro" id="IPR015002">
    <property type="entry name" value="T6SS_Tdi1_C"/>
</dbReference>
<evidence type="ECO:0000259" key="2">
    <source>
        <dbReference type="Pfam" id="PF08906"/>
    </source>
</evidence>
<organism evidence="3 4">
    <name type="scientific">Leptotrichia trevisanii</name>
    <dbReference type="NCBI Taxonomy" id="109328"/>
    <lineage>
        <taxon>Bacteria</taxon>
        <taxon>Fusobacteriati</taxon>
        <taxon>Fusobacteriota</taxon>
        <taxon>Fusobacteriia</taxon>
        <taxon>Fusobacteriales</taxon>
        <taxon>Leptotrichiaceae</taxon>
        <taxon>Leptotrichia</taxon>
    </lineage>
</organism>
<dbReference type="STRING" id="1122173.GCA_000482505_00298"/>
<evidence type="ECO:0000259" key="1">
    <source>
        <dbReference type="Pfam" id="PF08887"/>
    </source>
</evidence>
<dbReference type="Proteomes" id="UP000321378">
    <property type="component" value="Chromosome"/>
</dbReference>
<feature type="domain" description="GAD-related" evidence="1">
    <location>
        <begin position="11"/>
        <end position="89"/>
    </location>
</feature>
<dbReference type="AlphaFoldDB" id="A0A510KL90"/>
<accession>A0A510KL90</accession>
<evidence type="ECO:0000313" key="4">
    <source>
        <dbReference type="Proteomes" id="UP000321378"/>
    </source>
</evidence>
<dbReference type="Pfam" id="PF08906">
    <property type="entry name" value="T6SS_Tdi1_C"/>
    <property type="match status" value="1"/>
</dbReference>
<dbReference type="RefSeq" id="WP_232051154.1">
    <property type="nucleotide sequence ID" value="NZ_AP019840.1"/>
</dbReference>
<proteinExistence type="predicted"/>
<reference evidence="3 4" key="1">
    <citation type="submission" date="2019-07" db="EMBL/GenBank/DDBJ databases">
        <title>Complete Genome Sequence of Leptotrichia trevisanii Strain JMUB3935.</title>
        <authorList>
            <person name="Watanabe S."/>
            <person name="Cui L."/>
        </authorList>
    </citation>
    <scope>NUCLEOTIDE SEQUENCE [LARGE SCALE GENOMIC DNA]</scope>
    <source>
        <strain evidence="3 4">JMUB3935</strain>
    </source>
</reference>
<name>A0A510KL90_9FUSO</name>